<reference evidence="2" key="2">
    <citation type="submission" date="2020-09" db="EMBL/GenBank/DDBJ databases">
        <authorList>
            <person name="Sun Q."/>
            <person name="Zhou Y."/>
        </authorList>
    </citation>
    <scope>NUCLEOTIDE SEQUENCE</scope>
    <source>
        <strain evidence="2">CGMCC 1.15330</strain>
    </source>
</reference>
<dbReference type="EMBL" id="BMIH01000003">
    <property type="protein sequence ID" value="GGB31387.1"/>
    <property type="molecule type" value="Genomic_DNA"/>
</dbReference>
<evidence type="ECO:0000313" key="2">
    <source>
        <dbReference type="EMBL" id="GGB31387.1"/>
    </source>
</evidence>
<evidence type="ECO:0000256" key="1">
    <source>
        <dbReference type="SAM" id="MobiDB-lite"/>
    </source>
</evidence>
<comment type="caution">
    <text evidence="2">The sequence shown here is derived from an EMBL/GenBank/DDBJ whole genome shotgun (WGS) entry which is preliminary data.</text>
</comment>
<organism evidence="2 3">
    <name type="scientific">Sphingomonas metalli</name>
    <dbReference type="NCBI Taxonomy" id="1779358"/>
    <lineage>
        <taxon>Bacteria</taxon>
        <taxon>Pseudomonadati</taxon>
        <taxon>Pseudomonadota</taxon>
        <taxon>Alphaproteobacteria</taxon>
        <taxon>Sphingomonadales</taxon>
        <taxon>Sphingomonadaceae</taxon>
        <taxon>Sphingomonas</taxon>
    </lineage>
</organism>
<protein>
    <submittedName>
        <fullName evidence="2">Uncharacterized protein</fullName>
    </submittedName>
</protein>
<accession>A0A916T4P6</accession>
<reference evidence="2" key="1">
    <citation type="journal article" date="2014" name="Int. J. Syst. Evol. Microbiol.">
        <title>Complete genome sequence of Corynebacterium casei LMG S-19264T (=DSM 44701T), isolated from a smear-ripened cheese.</title>
        <authorList>
            <consortium name="US DOE Joint Genome Institute (JGI-PGF)"/>
            <person name="Walter F."/>
            <person name="Albersmeier A."/>
            <person name="Kalinowski J."/>
            <person name="Ruckert C."/>
        </authorList>
    </citation>
    <scope>NUCLEOTIDE SEQUENCE</scope>
    <source>
        <strain evidence="2">CGMCC 1.15330</strain>
    </source>
</reference>
<gene>
    <name evidence="2" type="ORF">GCM10011380_20940</name>
</gene>
<feature type="region of interest" description="Disordered" evidence="1">
    <location>
        <begin position="40"/>
        <end position="60"/>
    </location>
</feature>
<evidence type="ECO:0000313" key="3">
    <source>
        <dbReference type="Proteomes" id="UP000623067"/>
    </source>
</evidence>
<sequence>MRLTTPARPRPRSHARGALSFVKCSTWNIGELPALILPRPGGGNRRLTKEEGGGGLSRSQRILPLRPAKAGHLPLAGRITVFH</sequence>
<dbReference type="Proteomes" id="UP000623067">
    <property type="component" value="Unassembled WGS sequence"/>
</dbReference>
<proteinExistence type="predicted"/>
<keyword evidence="3" id="KW-1185">Reference proteome</keyword>
<name>A0A916T4P6_9SPHN</name>
<dbReference type="AlphaFoldDB" id="A0A916T4P6"/>